<organism evidence="1 2">
    <name type="scientific">Melastoma candidum</name>
    <dbReference type="NCBI Taxonomy" id="119954"/>
    <lineage>
        <taxon>Eukaryota</taxon>
        <taxon>Viridiplantae</taxon>
        <taxon>Streptophyta</taxon>
        <taxon>Embryophyta</taxon>
        <taxon>Tracheophyta</taxon>
        <taxon>Spermatophyta</taxon>
        <taxon>Magnoliopsida</taxon>
        <taxon>eudicotyledons</taxon>
        <taxon>Gunneridae</taxon>
        <taxon>Pentapetalae</taxon>
        <taxon>rosids</taxon>
        <taxon>malvids</taxon>
        <taxon>Myrtales</taxon>
        <taxon>Melastomataceae</taxon>
        <taxon>Melastomatoideae</taxon>
        <taxon>Melastomateae</taxon>
        <taxon>Melastoma</taxon>
    </lineage>
</organism>
<reference evidence="2" key="1">
    <citation type="journal article" date="2023" name="Front. Plant Sci.">
        <title>Chromosomal-level genome assembly of Melastoma candidum provides insights into trichome evolution.</title>
        <authorList>
            <person name="Zhong Y."/>
            <person name="Wu W."/>
            <person name="Sun C."/>
            <person name="Zou P."/>
            <person name="Liu Y."/>
            <person name="Dai S."/>
            <person name="Zhou R."/>
        </authorList>
    </citation>
    <scope>NUCLEOTIDE SEQUENCE [LARGE SCALE GENOMIC DNA]</scope>
</reference>
<dbReference type="Proteomes" id="UP001057402">
    <property type="component" value="Chromosome 7"/>
</dbReference>
<keyword evidence="2" id="KW-1185">Reference proteome</keyword>
<sequence length="727" mass="82949">METAGHHHQTQEYMFPLTSLQIGDLQSYLSDLSLFLAYESRRFYILVDNQPWLKNLSSRSARLWQLMVTKSRLSPFAKTKSQRRKKVERQGSFKTDATQRKLFKKWFSLIDAANLSHKRVMLPVKNLRNKFLFNNELHGVLHGFIVFEVEWTDVRGINYLNELQTDTSFALEAKLMKRWEFDSIDQAAGCVSSWFFGTDVELQIMKEHLCNNSVEERFFDAEEELPCLNYLDACEELYHEELSGEKSPTSCLFQDLAAPLMYENSVPSSPPSVKSGKLNCPRIADIEVDYPSEEKRWGNEHSEDDRDTCSTSGSESNIDSFIYKDVLIVFRFNDHDLPFNLRDIIVSDLRLLTLLEAGLPSWVIFLQSYPGFSHVYRPWMCPLARALYVTISIITVLIGFYDLYKNVPVLKATAAHLCGPLLDWIDTWEMATRIKYLGTMLFLHNSKKAATWFLMVSRTTQSFFSILTQPLIEPVVDMCDFLLPLWNACSTVIVSLYSTMGAAVGSLWNLMEDVGEILLLPFWFLISSIWSIGTSVLLPLFQFLWEIIYLPIRLIVLLADKVEDVFTFLLTSICGSLVLLWQTLSRMLRFASASNTVASAGGASKWRVLWNDLFSHVFRAIRSILNGFVAFFTACNRHRLSIYNHVQVLSRRLAGRAPPFRSPHPSPCRTPIGGRSGAASPRGLGRATRSCYTRATDSSVSARTSRATSPETLNEQISTRLQAQMIK</sequence>
<gene>
    <name evidence="1" type="ORF">MLD38_025785</name>
</gene>
<name>A0ACB9NYA1_9MYRT</name>
<accession>A0ACB9NYA1</accession>
<proteinExistence type="predicted"/>
<dbReference type="EMBL" id="CM042886">
    <property type="protein sequence ID" value="KAI4341006.1"/>
    <property type="molecule type" value="Genomic_DNA"/>
</dbReference>
<evidence type="ECO:0000313" key="2">
    <source>
        <dbReference type="Proteomes" id="UP001057402"/>
    </source>
</evidence>
<comment type="caution">
    <text evidence="1">The sequence shown here is derived from an EMBL/GenBank/DDBJ whole genome shotgun (WGS) entry which is preliminary data.</text>
</comment>
<protein>
    <submittedName>
        <fullName evidence="1">Uncharacterized protein</fullName>
    </submittedName>
</protein>
<evidence type="ECO:0000313" key="1">
    <source>
        <dbReference type="EMBL" id="KAI4341006.1"/>
    </source>
</evidence>